<accession>A0ABN9X3U3</accession>
<gene>
    <name evidence="1" type="ORF">PCOR1329_LOCUS73168</name>
</gene>
<evidence type="ECO:0000313" key="1">
    <source>
        <dbReference type="EMBL" id="CAK0893989.1"/>
    </source>
</evidence>
<comment type="caution">
    <text evidence="1">The sequence shown here is derived from an EMBL/GenBank/DDBJ whole genome shotgun (WGS) entry which is preliminary data.</text>
</comment>
<dbReference type="EMBL" id="CAUYUJ010019837">
    <property type="protein sequence ID" value="CAK0893989.1"/>
    <property type="molecule type" value="Genomic_DNA"/>
</dbReference>
<organism evidence="1 2">
    <name type="scientific">Prorocentrum cordatum</name>
    <dbReference type="NCBI Taxonomy" id="2364126"/>
    <lineage>
        <taxon>Eukaryota</taxon>
        <taxon>Sar</taxon>
        <taxon>Alveolata</taxon>
        <taxon>Dinophyceae</taxon>
        <taxon>Prorocentrales</taxon>
        <taxon>Prorocentraceae</taxon>
        <taxon>Prorocentrum</taxon>
    </lineage>
</organism>
<proteinExistence type="predicted"/>
<dbReference type="Proteomes" id="UP001189429">
    <property type="component" value="Unassembled WGS sequence"/>
</dbReference>
<protein>
    <submittedName>
        <fullName evidence="1">Uncharacterized protein</fullName>
    </submittedName>
</protein>
<reference evidence="1" key="1">
    <citation type="submission" date="2023-10" db="EMBL/GenBank/DDBJ databases">
        <authorList>
            <person name="Chen Y."/>
            <person name="Shah S."/>
            <person name="Dougan E. K."/>
            <person name="Thang M."/>
            <person name="Chan C."/>
        </authorList>
    </citation>
    <scope>NUCLEOTIDE SEQUENCE [LARGE SCALE GENOMIC DNA]</scope>
</reference>
<sequence>MLLARPDGLIVQVGGPCAGTSIDVGAVRFFQDRGISLADEVSLHVLDVAGTRIVNLQGSLRQKEFRGCCRAALAKLPVSCRPPGSLVFITAGDGPGAFNMIGLTPHTGSSEHGHGGELHWRDSFWRRDKLNMSGVTFEVDPAVLSVVHQVRTGEEAAAGRQFRFRYLRDACTGEGQAVATRDSPPRWFQRKQEVGARNQPLFPRSWEAPLAGVTGPSVHAGGHGGDDGEGCSRARGLQRHGGLGLGLVLRAGRFQCDQALHSTVVDETRKWRECGSCNGMSVWSYGGNADGITESCEGRGATADWDQSWCYVQGGSNCNQAPDSTVVGETRKWSERGPCNCMREWDYDCDADGVMESYEGRSQALDSTLVGETRKWREFGSCNGTTEWNYDGNAVGGMESYEGCSATANWDQSWCYVQDGSKCNLYLYSTVVGESRKWFECGSSNGMTEWNYDGAAGRAMESYASCSAAADWDQCYGVALGLQRHGRLGPARVLHAGRLHCYQALGSTVVGETRKCREHGSRSGMTEWLFGGGADGVMESHKGRCATADWDQYWCYVQGGSYWSHALVSTVIVSRMLGPRQSVSHGPWWEVTAVAAAELEHEARSNCTLIDLLKMGVPEADVTEPYAWVVPLGSNCLAATWLQSNGLRKFALPFDWTFSSPAVVSDCLFDDFRAYLDHREYLPLGRRGAGCGHRRYFEEGACHRSDVFLHHDPARKRKDYEYLQRCVLRFREVAQRPGRKLLLLCHAVDSPEALAQLDGLAQDSHCSGASWQNGSVGQVRALHRALCEYGVQNFHLAVVRLCVGAASRVTGTPEISSDVVHGLEMRHETFAVSEVHLALALAAEVDLLRLFDDSRNDEIFAKQCSAEAS</sequence>
<evidence type="ECO:0000313" key="2">
    <source>
        <dbReference type="Proteomes" id="UP001189429"/>
    </source>
</evidence>
<name>A0ABN9X3U3_9DINO</name>
<keyword evidence="2" id="KW-1185">Reference proteome</keyword>